<keyword evidence="1" id="KW-1133">Transmembrane helix</keyword>
<accession>A0A1M5M9Q4</accession>
<evidence type="ECO:0000256" key="1">
    <source>
        <dbReference type="SAM" id="Phobius"/>
    </source>
</evidence>
<organism evidence="3 4">
    <name type="scientific">Asaccharospora irregularis DSM 2635</name>
    <dbReference type="NCBI Taxonomy" id="1121321"/>
    <lineage>
        <taxon>Bacteria</taxon>
        <taxon>Bacillati</taxon>
        <taxon>Bacillota</taxon>
        <taxon>Clostridia</taxon>
        <taxon>Peptostreptococcales</taxon>
        <taxon>Peptostreptococcaceae</taxon>
        <taxon>Asaccharospora</taxon>
    </lineage>
</organism>
<dbReference type="PANTHER" id="PTHR47099:SF1">
    <property type="entry name" value="METHYLCOBAMIDE:COM METHYLTRANSFERASE MTBA"/>
    <property type="match status" value="1"/>
</dbReference>
<dbReference type="GO" id="GO:0004853">
    <property type="term" value="F:uroporphyrinogen decarboxylase activity"/>
    <property type="evidence" value="ECO:0007669"/>
    <property type="project" value="InterPro"/>
</dbReference>
<dbReference type="Proteomes" id="UP000243255">
    <property type="component" value="Unassembled WGS sequence"/>
</dbReference>
<keyword evidence="1" id="KW-0812">Transmembrane</keyword>
<dbReference type="EMBL" id="FQWX01000006">
    <property type="protein sequence ID" value="SHG73976.1"/>
    <property type="molecule type" value="Genomic_DNA"/>
</dbReference>
<name>A0A1M5M9Q4_9FIRM</name>
<evidence type="ECO:0000313" key="4">
    <source>
        <dbReference type="Proteomes" id="UP000243255"/>
    </source>
</evidence>
<proteinExistence type="predicted"/>
<reference evidence="4" key="1">
    <citation type="submission" date="2016-11" db="EMBL/GenBank/DDBJ databases">
        <authorList>
            <person name="Varghese N."/>
            <person name="Submissions S."/>
        </authorList>
    </citation>
    <scope>NUCLEOTIDE SEQUENCE [LARGE SCALE GENOMIC DNA]</scope>
    <source>
        <strain evidence="4">DSM 2635</strain>
    </source>
</reference>
<dbReference type="AlphaFoldDB" id="A0A1M5M9Q4"/>
<dbReference type="InterPro" id="IPR038071">
    <property type="entry name" value="UROD/MetE-like_sf"/>
</dbReference>
<dbReference type="OrthoDB" id="9771599at2"/>
<keyword evidence="1" id="KW-0472">Membrane</keyword>
<feature type="transmembrane region" description="Helical" evidence="1">
    <location>
        <begin position="58"/>
        <end position="79"/>
    </location>
</feature>
<dbReference type="RefSeq" id="WP_073124679.1">
    <property type="nucleotide sequence ID" value="NZ_BAABCH010000022.1"/>
</dbReference>
<gene>
    <name evidence="3" type="ORF">SAMN04488530_10685</name>
</gene>
<dbReference type="GO" id="GO:0006779">
    <property type="term" value="P:porphyrin-containing compound biosynthetic process"/>
    <property type="evidence" value="ECO:0007669"/>
    <property type="project" value="InterPro"/>
</dbReference>
<dbReference type="InterPro" id="IPR000257">
    <property type="entry name" value="Uroporphyrinogen_deCOase"/>
</dbReference>
<dbReference type="Gene3D" id="3.20.20.210">
    <property type="match status" value="1"/>
</dbReference>
<dbReference type="STRING" id="1121321.SAMN04488530_10685"/>
<dbReference type="SUPFAM" id="SSF51726">
    <property type="entry name" value="UROD/MetE-like"/>
    <property type="match status" value="1"/>
</dbReference>
<feature type="domain" description="Uroporphyrinogen decarboxylase (URO-D)" evidence="2">
    <location>
        <begin position="60"/>
        <end position="266"/>
    </location>
</feature>
<dbReference type="InterPro" id="IPR052024">
    <property type="entry name" value="Methanogen_methyltrans"/>
</dbReference>
<evidence type="ECO:0000313" key="3">
    <source>
        <dbReference type="EMBL" id="SHG73976.1"/>
    </source>
</evidence>
<evidence type="ECO:0000259" key="2">
    <source>
        <dbReference type="Pfam" id="PF01208"/>
    </source>
</evidence>
<sequence>MDGYGLRSFCIPQLKYAITNLDEAEKFTLTDYKEGLGFQKRKKFIDISMSYGVYGNGIAMVTGSILEVLSMILDPILLLKWMKKEPAMIHRLEELIFKYLLQIIDDDIETYGIENCSSFAFFPFESNKIISLDLFKEFSYPYTVRMHEELKKRGVENFSIHLCGRHTDDLEYFKELNLPPRSCITVDEQTDIVRVSKIFGDDYIIGGNVSSTTLLTGNFQDVYNTSRDVIEKMKYHKGGYILMPSCDMPPSTPPLNVYAMFSAIQDFGYYE</sequence>
<keyword evidence="4" id="KW-1185">Reference proteome</keyword>
<protein>
    <submittedName>
        <fullName evidence="3">Uroporphyrinogen decarboxylase</fullName>
    </submittedName>
</protein>
<dbReference type="Pfam" id="PF01208">
    <property type="entry name" value="URO-D"/>
    <property type="match status" value="1"/>
</dbReference>
<dbReference type="PANTHER" id="PTHR47099">
    <property type="entry name" value="METHYLCOBAMIDE:COM METHYLTRANSFERASE MTBA"/>
    <property type="match status" value="1"/>
</dbReference>